<comment type="function">
    <text evidence="6">Specifically methylates the N7 position of guanine in position 527 of 16S rRNA.</text>
</comment>
<dbReference type="GO" id="GO:0005829">
    <property type="term" value="C:cytosol"/>
    <property type="evidence" value="ECO:0007669"/>
    <property type="project" value="TreeGrafter"/>
</dbReference>
<evidence type="ECO:0000313" key="7">
    <source>
        <dbReference type="EMBL" id="TCO41101.1"/>
    </source>
</evidence>
<comment type="caution">
    <text evidence="7">The sequence shown here is derived from an EMBL/GenBank/DDBJ whole genome shotgun (WGS) entry which is preliminary data.</text>
</comment>
<dbReference type="EMBL" id="SLWQ01000003">
    <property type="protein sequence ID" value="TCO41101.1"/>
    <property type="molecule type" value="Genomic_DNA"/>
</dbReference>
<keyword evidence="4 6" id="KW-0808">Transferase</keyword>
<reference evidence="7 8" key="1">
    <citation type="journal article" date="2015" name="Stand. Genomic Sci.">
        <title>Genomic Encyclopedia of Bacterial and Archaeal Type Strains, Phase III: the genomes of soil and plant-associated and newly described type strains.</title>
        <authorList>
            <person name="Whitman W.B."/>
            <person name="Woyke T."/>
            <person name="Klenk H.P."/>
            <person name="Zhou Y."/>
            <person name="Lilburn T.G."/>
            <person name="Beck B.J."/>
            <person name="De Vos P."/>
            <person name="Vandamme P."/>
            <person name="Eisen J.A."/>
            <person name="Garrity G."/>
            <person name="Hugenholtz P."/>
            <person name="Kyrpides N.C."/>
        </authorList>
    </citation>
    <scope>NUCLEOTIDE SEQUENCE [LARGE SCALE GENOMIC DNA]</scope>
    <source>
        <strain evidence="7 8">A3</strain>
    </source>
</reference>
<dbReference type="PIRSF" id="PIRSF003078">
    <property type="entry name" value="GidB"/>
    <property type="match status" value="1"/>
</dbReference>
<proteinExistence type="inferred from homology"/>
<evidence type="ECO:0000256" key="2">
    <source>
        <dbReference type="ARBA" id="ARBA00022552"/>
    </source>
</evidence>
<dbReference type="EC" id="2.1.1.170" evidence="6"/>
<keyword evidence="2 6" id="KW-0698">rRNA processing</keyword>
<protein>
    <recommendedName>
        <fullName evidence="6">Ribosomal RNA small subunit methyltransferase G</fullName>
        <ecNumber evidence="6">2.1.1.170</ecNumber>
    </recommendedName>
    <alternativeName>
        <fullName evidence="6">16S rRNA 7-methylguanosine methyltransferase</fullName>
        <shortName evidence="6">16S rRNA m7G methyltransferase</shortName>
    </alternativeName>
</protein>
<dbReference type="NCBIfam" id="TIGR00138">
    <property type="entry name" value="rsmG_gidB"/>
    <property type="match status" value="1"/>
</dbReference>
<comment type="subcellular location">
    <subcellularLocation>
        <location evidence="6">Cytoplasm</location>
    </subcellularLocation>
</comment>
<accession>A0A4R2I9J4</accession>
<dbReference type="HAMAP" id="MF_00074">
    <property type="entry name" value="16SrRNA_methyltr_G"/>
    <property type="match status" value="1"/>
</dbReference>
<evidence type="ECO:0000256" key="3">
    <source>
        <dbReference type="ARBA" id="ARBA00022603"/>
    </source>
</evidence>
<dbReference type="PANTHER" id="PTHR31760">
    <property type="entry name" value="S-ADENOSYL-L-METHIONINE-DEPENDENT METHYLTRANSFERASES SUPERFAMILY PROTEIN"/>
    <property type="match status" value="1"/>
</dbReference>
<dbReference type="InterPro" id="IPR029063">
    <property type="entry name" value="SAM-dependent_MTases_sf"/>
</dbReference>
<dbReference type="GO" id="GO:0070043">
    <property type="term" value="F:rRNA (guanine-N7-)-methyltransferase activity"/>
    <property type="evidence" value="ECO:0007669"/>
    <property type="project" value="UniProtKB-UniRule"/>
</dbReference>
<keyword evidence="1 6" id="KW-0963">Cytoplasm</keyword>
<dbReference type="PANTHER" id="PTHR31760:SF0">
    <property type="entry name" value="S-ADENOSYL-L-METHIONINE-DEPENDENT METHYLTRANSFERASES SUPERFAMILY PROTEIN"/>
    <property type="match status" value="1"/>
</dbReference>
<feature type="binding site" evidence="6">
    <location>
        <position position="143"/>
    </location>
    <ligand>
        <name>S-adenosyl-L-methionine</name>
        <dbReference type="ChEBI" id="CHEBI:59789"/>
    </ligand>
</feature>
<dbReference type="Gene3D" id="3.40.50.150">
    <property type="entry name" value="Vaccinia Virus protein VP39"/>
    <property type="match status" value="1"/>
</dbReference>
<keyword evidence="8" id="KW-1185">Reference proteome</keyword>
<feature type="binding site" evidence="6">
    <location>
        <begin position="130"/>
        <end position="131"/>
    </location>
    <ligand>
        <name>S-adenosyl-L-methionine</name>
        <dbReference type="ChEBI" id="CHEBI:59789"/>
    </ligand>
</feature>
<evidence type="ECO:0000256" key="6">
    <source>
        <dbReference type="HAMAP-Rule" id="MF_00074"/>
    </source>
</evidence>
<dbReference type="Proteomes" id="UP000294862">
    <property type="component" value="Unassembled WGS sequence"/>
</dbReference>
<dbReference type="InterPro" id="IPR003682">
    <property type="entry name" value="rRNA_ssu_MeTfrase_G"/>
</dbReference>
<dbReference type="OrthoDB" id="9808773at2"/>
<feature type="binding site" evidence="6">
    <location>
        <position position="79"/>
    </location>
    <ligand>
        <name>S-adenosyl-L-methionine</name>
        <dbReference type="ChEBI" id="CHEBI:59789"/>
    </ligand>
</feature>
<gene>
    <name evidence="6" type="primary">rsmG</name>
    <name evidence="7" type="ORF">EV148_10320</name>
</gene>
<evidence type="ECO:0000256" key="5">
    <source>
        <dbReference type="ARBA" id="ARBA00022691"/>
    </source>
</evidence>
<comment type="catalytic activity">
    <reaction evidence="6">
        <text>guanosine(527) in 16S rRNA + S-adenosyl-L-methionine = N(7)-methylguanosine(527) in 16S rRNA + S-adenosyl-L-homocysteine</text>
        <dbReference type="Rhea" id="RHEA:42732"/>
        <dbReference type="Rhea" id="RHEA-COMP:10209"/>
        <dbReference type="Rhea" id="RHEA-COMP:10210"/>
        <dbReference type="ChEBI" id="CHEBI:57856"/>
        <dbReference type="ChEBI" id="CHEBI:59789"/>
        <dbReference type="ChEBI" id="CHEBI:74269"/>
        <dbReference type="ChEBI" id="CHEBI:74480"/>
        <dbReference type="EC" id="2.1.1.170"/>
    </reaction>
</comment>
<name>A0A4R2I9J4_9GAMM</name>
<keyword evidence="5 6" id="KW-0949">S-adenosyl-L-methionine</keyword>
<dbReference type="Pfam" id="PF02527">
    <property type="entry name" value="GidB"/>
    <property type="match status" value="1"/>
</dbReference>
<comment type="similarity">
    <text evidence="6">Belongs to the methyltransferase superfamily. RNA methyltransferase RsmG family.</text>
</comment>
<sequence length="223" mass="23897">MADRDSLRQRLGAGLAALRLDLPDATVERLLDYVDLLHRWNTTYNLSAVRDPADMVTRHLLDSLAIVPYVTGATLADLGSGAGLPGIPLAIVAPGRAVTLVDSNGKKTRFLRAAVRELRLANVRVAEARVEAVQGRFDCITARAFATLADMLAWGGHLLAPGGRWLALKGRHPQDEIDALPAGFTVEAVVPLAVPGLEAERHVVIIRGSGADGPDRQERVVRA</sequence>
<dbReference type="RefSeq" id="WP_131995624.1">
    <property type="nucleotide sequence ID" value="NZ_JACGXM010000012.1"/>
</dbReference>
<evidence type="ECO:0000256" key="4">
    <source>
        <dbReference type="ARBA" id="ARBA00022679"/>
    </source>
</evidence>
<evidence type="ECO:0000313" key="8">
    <source>
        <dbReference type="Proteomes" id="UP000294862"/>
    </source>
</evidence>
<dbReference type="AlphaFoldDB" id="A0A4R2I9J4"/>
<dbReference type="SUPFAM" id="SSF53335">
    <property type="entry name" value="S-adenosyl-L-methionine-dependent methyltransferases"/>
    <property type="match status" value="1"/>
</dbReference>
<organism evidence="7 8">
    <name type="scientific">Dokdonella fugitiva</name>
    <dbReference type="NCBI Taxonomy" id="328517"/>
    <lineage>
        <taxon>Bacteria</taxon>
        <taxon>Pseudomonadati</taxon>
        <taxon>Pseudomonadota</taxon>
        <taxon>Gammaproteobacteria</taxon>
        <taxon>Lysobacterales</taxon>
        <taxon>Rhodanobacteraceae</taxon>
        <taxon>Dokdonella</taxon>
    </lineage>
</organism>
<keyword evidence="3 6" id="KW-0489">Methyltransferase</keyword>
<dbReference type="CDD" id="cd02440">
    <property type="entry name" value="AdoMet_MTases"/>
    <property type="match status" value="1"/>
</dbReference>
<comment type="caution">
    <text evidence="6">Lacks conserved residue(s) required for the propagation of feature annotation.</text>
</comment>
<feature type="binding site" evidence="6">
    <location>
        <position position="84"/>
    </location>
    <ligand>
        <name>S-adenosyl-L-methionine</name>
        <dbReference type="ChEBI" id="CHEBI:59789"/>
    </ligand>
</feature>
<evidence type="ECO:0000256" key="1">
    <source>
        <dbReference type="ARBA" id="ARBA00022490"/>
    </source>
</evidence>